<dbReference type="Proteomes" id="UP000664761">
    <property type="component" value="Unassembled WGS sequence"/>
</dbReference>
<gene>
    <name evidence="2" type="ORF">J0X12_09605</name>
</gene>
<keyword evidence="1" id="KW-0732">Signal</keyword>
<dbReference type="RefSeq" id="WP_207044869.1">
    <property type="nucleotide sequence ID" value="NZ_JAFLNC010000003.1"/>
</dbReference>
<dbReference type="Pfam" id="PF07027">
    <property type="entry name" value="DUF1318"/>
    <property type="match status" value="1"/>
</dbReference>
<evidence type="ECO:0000313" key="3">
    <source>
        <dbReference type="Proteomes" id="UP000664761"/>
    </source>
</evidence>
<evidence type="ECO:0000313" key="2">
    <source>
        <dbReference type="EMBL" id="MBO0333870.1"/>
    </source>
</evidence>
<comment type="caution">
    <text evidence="2">The sequence shown here is derived from an EMBL/GenBank/DDBJ whole genome shotgun (WGS) entry which is preliminary data.</text>
</comment>
<dbReference type="InterPro" id="IPR008309">
    <property type="entry name" value="YdbL"/>
</dbReference>
<feature type="signal peptide" evidence="1">
    <location>
        <begin position="1"/>
        <end position="33"/>
    </location>
</feature>
<sequence>MRSVINSRNFSRRKLFRKALLSCAIIASMPLCAALPAWADQLDDLRASGAVGEAFDGFARARDGSAQGFVDNLNEQRRVIYVKRAKTENVGVEQVGRVYAVEILKKAPAGTWFLSESGQWTQK</sequence>
<organism evidence="2 3">
    <name type="scientific">Sneathiella sedimenti</name>
    <dbReference type="NCBI Taxonomy" id="2816034"/>
    <lineage>
        <taxon>Bacteria</taxon>
        <taxon>Pseudomonadati</taxon>
        <taxon>Pseudomonadota</taxon>
        <taxon>Alphaproteobacteria</taxon>
        <taxon>Sneathiellales</taxon>
        <taxon>Sneathiellaceae</taxon>
        <taxon>Sneathiella</taxon>
    </lineage>
</organism>
<name>A0ABS3F5S0_9PROT</name>
<accession>A0ABS3F5S0</accession>
<proteinExistence type="predicted"/>
<reference evidence="2 3" key="1">
    <citation type="submission" date="2021-03" db="EMBL/GenBank/DDBJ databases">
        <title>Sneathiella sp. CAU 1612 isolated from Kang Won-do.</title>
        <authorList>
            <person name="Kim W."/>
        </authorList>
    </citation>
    <scope>NUCLEOTIDE SEQUENCE [LARGE SCALE GENOMIC DNA]</scope>
    <source>
        <strain evidence="2 3">CAU 1612</strain>
    </source>
</reference>
<keyword evidence="3" id="KW-1185">Reference proteome</keyword>
<evidence type="ECO:0000256" key="1">
    <source>
        <dbReference type="SAM" id="SignalP"/>
    </source>
</evidence>
<dbReference type="EMBL" id="JAFLNC010000003">
    <property type="protein sequence ID" value="MBO0333870.1"/>
    <property type="molecule type" value="Genomic_DNA"/>
</dbReference>
<protein>
    <submittedName>
        <fullName evidence="2">YdbL family protein</fullName>
    </submittedName>
</protein>
<feature type="chain" id="PRO_5046936534" evidence="1">
    <location>
        <begin position="34"/>
        <end position="123"/>
    </location>
</feature>